<dbReference type="InterPro" id="IPR036271">
    <property type="entry name" value="Tet_transcr_reg_TetR-rel_C_sf"/>
</dbReference>
<evidence type="ECO:0000256" key="4">
    <source>
        <dbReference type="PROSITE-ProRule" id="PRU00335"/>
    </source>
</evidence>
<dbReference type="GO" id="GO:0003700">
    <property type="term" value="F:DNA-binding transcription factor activity"/>
    <property type="evidence" value="ECO:0007669"/>
    <property type="project" value="TreeGrafter"/>
</dbReference>
<keyword evidence="3" id="KW-0804">Transcription</keyword>
<evidence type="ECO:0000256" key="2">
    <source>
        <dbReference type="ARBA" id="ARBA00023125"/>
    </source>
</evidence>
<dbReference type="SUPFAM" id="SSF48498">
    <property type="entry name" value="Tetracyclin repressor-like, C-terminal domain"/>
    <property type="match status" value="1"/>
</dbReference>
<dbReference type="PANTHER" id="PTHR30055:SF234">
    <property type="entry name" value="HTH-TYPE TRANSCRIPTIONAL REGULATOR BETI"/>
    <property type="match status" value="1"/>
</dbReference>
<evidence type="ECO:0000313" key="6">
    <source>
        <dbReference type="EMBL" id="TQV78294.1"/>
    </source>
</evidence>
<dbReference type="Pfam" id="PF13305">
    <property type="entry name" value="TetR_C_33"/>
    <property type="match status" value="1"/>
</dbReference>
<dbReference type="Proteomes" id="UP000319732">
    <property type="component" value="Unassembled WGS sequence"/>
</dbReference>
<keyword evidence="7" id="KW-1185">Reference proteome</keyword>
<dbReference type="EMBL" id="VHSG01000013">
    <property type="protein sequence ID" value="TQV78294.1"/>
    <property type="molecule type" value="Genomic_DNA"/>
</dbReference>
<comment type="caution">
    <text evidence="6">The sequence shown here is derived from an EMBL/GenBank/DDBJ whole genome shotgun (WGS) entry which is preliminary data.</text>
</comment>
<evidence type="ECO:0000259" key="5">
    <source>
        <dbReference type="PROSITE" id="PS50977"/>
    </source>
</evidence>
<dbReference type="Pfam" id="PF00440">
    <property type="entry name" value="TetR_N"/>
    <property type="match status" value="1"/>
</dbReference>
<dbReference type="InterPro" id="IPR050109">
    <property type="entry name" value="HTH-type_TetR-like_transc_reg"/>
</dbReference>
<keyword evidence="2 4" id="KW-0238">DNA-binding</keyword>
<gene>
    <name evidence="6" type="ORF">FKG94_14200</name>
</gene>
<dbReference type="PROSITE" id="PS50977">
    <property type="entry name" value="HTH_TETR_2"/>
    <property type="match status" value="1"/>
</dbReference>
<dbReference type="InterPro" id="IPR009057">
    <property type="entry name" value="Homeodomain-like_sf"/>
</dbReference>
<sequence length="180" mass="20782">MAMIREAGIDGLSMRRLADRVGVSRTAPYHHFADKHSLLCALAEEGFQRQARQRMFTDDSLAFEERFSRFVSGYIRFAMENPQYYDLMFGRDIWKAGQPTESLKREAYGSFRRYAGLIGDWQRDGLLPDDMDAVRFAQVSWSMLHGLSRLLIDGIYVDSEAMEGMCQMAARVLLSNFNRR</sequence>
<dbReference type="InterPro" id="IPR001647">
    <property type="entry name" value="HTH_TetR"/>
</dbReference>
<evidence type="ECO:0000313" key="7">
    <source>
        <dbReference type="Proteomes" id="UP000319732"/>
    </source>
</evidence>
<keyword evidence="1" id="KW-0805">Transcription regulation</keyword>
<dbReference type="GO" id="GO:0000976">
    <property type="term" value="F:transcription cis-regulatory region binding"/>
    <property type="evidence" value="ECO:0007669"/>
    <property type="project" value="TreeGrafter"/>
</dbReference>
<dbReference type="OrthoDB" id="5293556at2"/>
<dbReference type="PANTHER" id="PTHR30055">
    <property type="entry name" value="HTH-TYPE TRANSCRIPTIONAL REGULATOR RUTR"/>
    <property type="match status" value="1"/>
</dbReference>
<name>A0A545TM71_9GAMM</name>
<evidence type="ECO:0000256" key="1">
    <source>
        <dbReference type="ARBA" id="ARBA00023015"/>
    </source>
</evidence>
<evidence type="ECO:0000256" key="3">
    <source>
        <dbReference type="ARBA" id="ARBA00023163"/>
    </source>
</evidence>
<proteinExistence type="predicted"/>
<protein>
    <submittedName>
        <fullName evidence="6">TetR/AcrR family transcriptional regulator</fullName>
    </submittedName>
</protein>
<dbReference type="Gene3D" id="1.10.357.10">
    <property type="entry name" value="Tetracycline Repressor, domain 2"/>
    <property type="match status" value="1"/>
</dbReference>
<reference evidence="6 7" key="1">
    <citation type="submission" date="2019-06" db="EMBL/GenBank/DDBJ databases">
        <title>Whole genome sequence for Cellvibrionaceae sp. R142.</title>
        <authorList>
            <person name="Wang G."/>
        </authorList>
    </citation>
    <scope>NUCLEOTIDE SEQUENCE [LARGE SCALE GENOMIC DNA]</scope>
    <source>
        <strain evidence="6 7">R142</strain>
    </source>
</reference>
<accession>A0A545TM71</accession>
<dbReference type="InterPro" id="IPR025996">
    <property type="entry name" value="MT1864/Rv1816-like_C"/>
</dbReference>
<dbReference type="AlphaFoldDB" id="A0A545TM71"/>
<feature type="domain" description="HTH tetR-type" evidence="5">
    <location>
        <begin position="1"/>
        <end position="50"/>
    </location>
</feature>
<organism evidence="6 7">
    <name type="scientific">Exilibacterium tricleocarpae</name>
    <dbReference type="NCBI Taxonomy" id="2591008"/>
    <lineage>
        <taxon>Bacteria</taxon>
        <taxon>Pseudomonadati</taxon>
        <taxon>Pseudomonadota</taxon>
        <taxon>Gammaproteobacteria</taxon>
        <taxon>Cellvibrionales</taxon>
        <taxon>Cellvibrionaceae</taxon>
        <taxon>Exilibacterium</taxon>
    </lineage>
</organism>
<dbReference type="SUPFAM" id="SSF46689">
    <property type="entry name" value="Homeodomain-like"/>
    <property type="match status" value="1"/>
</dbReference>
<feature type="DNA-binding region" description="H-T-H motif" evidence="4">
    <location>
        <begin position="13"/>
        <end position="32"/>
    </location>
</feature>